<dbReference type="RefSeq" id="WP_248359132.1">
    <property type="nucleotide sequence ID" value="NZ_AP025591.1"/>
</dbReference>
<dbReference type="Proteomes" id="UP001162891">
    <property type="component" value="Chromosome"/>
</dbReference>
<accession>A0ABN6MQ03</accession>
<sequence length="173" mass="18149">MSERGDALTVVTRLARPHVLAVLAAVLLVPAGFAAAGRRPVLAAALAGAAVALVGLGGRSTRAWLGAGRVTVEPASPFERRASRALDEFVKATVETVGEARVRSAEARARSFEARSGASLPEWARASAGPGTNDHLRRIVLVPRAGEPLPVTAWLAPEDDLEPARRAVEARLR</sequence>
<evidence type="ECO:0000313" key="2">
    <source>
        <dbReference type="Proteomes" id="UP001162891"/>
    </source>
</evidence>
<proteinExistence type="predicted"/>
<name>A0ABN6MQ03_9BACT</name>
<reference evidence="2" key="1">
    <citation type="journal article" date="2022" name="Int. J. Syst. Evol. Microbiol.">
        <title>Anaeromyxobacter oryzae sp. nov., Anaeromyxobacter diazotrophicus sp. nov. and Anaeromyxobacter paludicola sp. nov., isolated from paddy soils.</title>
        <authorList>
            <person name="Itoh H."/>
            <person name="Xu Z."/>
            <person name="Mise K."/>
            <person name="Masuda Y."/>
            <person name="Ushijima N."/>
            <person name="Hayakawa C."/>
            <person name="Shiratori Y."/>
            <person name="Senoo K."/>
        </authorList>
    </citation>
    <scope>NUCLEOTIDE SEQUENCE [LARGE SCALE GENOMIC DNA]</scope>
    <source>
        <strain evidence="2">Red232</strain>
    </source>
</reference>
<protein>
    <submittedName>
        <fullName evidence="1">Uncharacterized protein</fullName>
    </submittedName>
</protein>
<keyword evidence="2" id="KW-1185">Reference proteome</keyword>
<dbReference type="EMBL" id="AP025591">
    <property type="protein sequence ID" value="BDG02017.1"/>
    <property type="molecule type" value="Genomic_DNA"/>
</dbReference>
<gene>
    <name evidence="1" type="ORF">AMOR_10130</name>
</gene>
<evidence type="ECO:0000313" key="1">
    <source>
        <dbReference type="EMBL" id="BDG02017.1"/>
    </source>
</evidence>
<organism evidence="1 2">
    <name type="scientific">Anaeromyxobacter oryzae</name>
    <dbReference type="NCBI Taxonomy" id="2918170"/>
    <lineage>
        <taxon>Bacteria</taxon>
        <taxon>Pseudomonadati</taxon>
        <taxon>Myxococcota</taxon>
        <taxon>Myxococcia</taxon>
        <taxon>Myxococcales</taxon>
        <taxon>Cystobacterineae</taxon>
        <taxon>Anaeromyxobacteraceae</taxon>
        <taxon>Anaeromyxobacter</taxon>
    </lineage>
</organism>